<feature type="region of interest" description="Disordered" evidence="1">
    <location>
        <begin position="215"/>
        <end position="234"/>
    </location>
</feature>
<gene>
    <name evidence="2" type="ORF">DSL72_000961</name>
</gene>
<feature type="compositionally biased region" description="Polar residues" evidence="1">
    <location>
        <begin position="269"/>
        <end position="279"/>
    </location>
</feature>
<feature type="compositionally biased region" description="Basic and acidic residues" evidence="1">
    <location>
        <begin position="846"/>
        <end position="862"/>
    </location>
</feature>
<keyword evidence="3" id="KW-1185">Reference proteome</keyword>
<feature type="region of interest" description="Disordered" evidence="1">
    <location>
        <begin position="1"/>
        <end position="54"/>
    </location>
</feature>
<protein>
    <submittedName>
        <fullName evidence="2">Uncharacterized protein</fullName>
    </submittedName>
</protein>
<feature type="region of interest" description="Disordered" evidence="1">
    <location>
        <begin position="665"/>
        <end position="1111"/>
    </location>
</feature>
<feature type="compositionally biased region" description="Polar residues" evidence="1">
    <location>
        <begin position="719"/>
        <end position="738"/>
    </location>
</feature>
<sequence length="1455" mass="165004">MELDDRWDPDPLPNGNPRNQSLPRITQQAVRNSEAQTHYYNHGQASRPRETDQNLHLDFYDVSDEDSSSNEYPVVLHQPQVNQKRVRGLDKVLPDRRKRHQSEHPSGVSHGRTTKIEETMFDHSSVISKSRNWSVARSGARITGPADDLHNEYRTENALPASRKPISQSYTRELGSHQDRGYIATEDYYEEFTTKPSPIASQNNDSAKRRIREEQFYSSVPQPTGPNRQDSSRIDRELAVAPKARQRVDFSRAQSVVMRSSYDDVGTFHTGTESVASSDRSQRQRHKPQLGSPLWPNHESSMSKPSPVHRIQGNIERSSSRNSVPVTPRKQSVKSRSIVPNKTQSGASKPRAYSYDFIDDDDINDTPLENDLRVKPNAQVKFNDKPIDFINALPKHSAFQSRKPQAAKQVYQTPPRNSNRAITSGLTIDLVTPESARGSIPFLPPNWTPRTRGPIKTGSVKVSTPLKLSMKDVPIISTSQQPEEDVRQRQAAEKIIRKELNAERECLQKDLFGEVVGETEEEKREQERVKCLEANRAREEKERQLAIDAEVKRRKAEVRAQKEREKKEAEQLEKDKEAAAKKAKRDAERHHQSLREEQAAAERRNAANKILQEKKERDMALLKALDEQKQIVDRQKRESDAKIEKMERSMQQLHAQFKAKEIATLKPARKSTIDSGTRKAVEVPTISTSLPTEMDIDDEDSLFVPETENATDEVFPDRQLSNELQAQDENSDSNSTIAQFIEQGRAPASMAEVFANTNSKPGDDKVREDREVEREAIRKQRAEERLAMQRKRAKSVPAEPSPKSPPRKARAISKAPSKAVPKKKSAQPLAKSPAKALFGTKLKPLHGTEDSDPHEEQHKADAIAENPIVEVPISRPRSLPLPLPPPLPAKTNTTLNKPETRLISQAERDEIEAGRERIQAEAKARKDAFAKQQADAKKEELEQKRTVEYRKKKEKQLRDQARKDGKELGEFELKTILEKVMDKRERDKKRRNQRRAGETVSSSDHEAVPNSNLPNSFGIALPQSSSAQASSPLFSSSDTVSDGNHVDEDDDPETQARKEHEARTAESLKALAQSRAARRFQILPVEKPGRLFNDDSSDESEEDPDDEETTEAMVAHAKKVAAAKATEKTDGADLESMTDYEIALERDLEADLEAAFEAELIIEGEPESATAQLNSENYGLQIVAPMPDMTSYFQSSSTQRSSNTLANQPTQPTAPIQITQPASTQAQKPVSYKMVNVYLVMTQLTLYKHEDDAALKKKFFDIDKANKYAQTIVNEYRTKKYSQERIVETWDNEHRYSCQITHNDNKTTKVFIKAVPMSPKEIDKYDPREVHPRFANRYYAVRFERTTEHFDAENQEVLIIERTAGFADASKLYTALEMANHAACEYLVNELKPREEVEEHHNLYQEITSQIRTNRDDCKSDLLFCCEVDQESISWAGFKSLKVEVEGLMTEGPIN</sequence>
<feature type="compositionally biased region" description="Polar residues" evidence="1">
    <location>
        <begin position="334"/>
        <end position="347"/>
    </location>
</feature>
<feature type="compositionally biased region" description="Polar residues" evidence="1">
    <location>
        <begin position="16"/>
        <end position="39"/>
    </location>
</feature>
<feature type="compositionally biased region" description="Polar residues" evidence="1">
    <location>
        <begin position="1203"/>
        <end position="1225"/>
    </location>
</feature>
<feature type="compositionally biased region" description="Low complexity" evidence="1">
    <location>
        <begin position="1021"/>
        <end position="1037"/>
    </location>
</feature>
<feature type="compositionally biased region" description="Basic and acidic residues" evidence="1">
    <location>
        <begin position="761"/>
        <end position="787"/>
    </location>
</feature>
<evidence type="ECO:0000313" key="3">
    <source>
        <dbReference type="Proteomes" id="UP000672032"/>
    </source>
</evidence>
<evidence type="ECO:0000313" key="2">
    <source>
        <dbReference type="EMBL" id="QSZ31396.1"/>
    </source>
</evidence>
<feature type="region of interest" description="Disordered" evidence="1">
    <location>
        <begin position="93"/>
        <end position="112"/>
    </location>
</feature>
<feature type="compositionally biased region" description="Acidic residues" evidence="1">
    <location>
        <begin position="1095"/>
        <end position="1110"/>
    </location>
</feature>
<feature type="compositionally biased region" description="Basic and acidic residues" evidence="1">
    <location>
        <begin position="906"/>
        <end position="985"/>
    </location>
</feature>
<reference evidence="2" key="1">
    <citation type="submission" date="2020-10" db="EMBL/GenBank/DDBJ databases">
        <title>Genome Sequence of Monilinia vaccinii-corymbosi Sheds Light on Mummy Berry Disease Infection of Blueberry and Mating Type.</title>
        <authorList>
            <person name="Yow A.G."/>
            <person name="Zhang Y."/>
            <person name="Bansal K."/>
            <person name="Eacker S.M."/>
            <person name="Sullivan S."/>
            <person name="Liachko I."/>
            <person name="Cubeta M.A."/>
            <person name="Rollins J.A."/>
            <person name="Ashrafi H."/>
        </authorList>
    </citation>
    <scope>NUCLEOTIDE SEQUENCE</scope>
    <source>
        <strain evidence="2">RL-1</strain>
    </source>
</reference>
<feature type="compositionally biased region" description="Basic and acidic residues" evidence="1">
    <location>
        <begin position="1054"/>
        <end position="1066"/>
    </location>
</feature>
<organism evidence="2 3">
    <name type="scientific">Monilinia vaccinii-corymbosi</name>
    <dbReference type="NCBI Taxonomy" id="61207"/>
    <lineage>
        <taxon>Eukaryota</taxon>
        <taxon>Fungi</taxon>
        <taxon>Dikarya</taxon>
        <taxon>Ascomycota</taxon>
        <taxon>Pezizomycotina</taxon>
        <taxon>Leotiomycetes</taxon>
        <taxon>Helotiales</taxon>
        <taxon>Sclerotiniaceae</taxon>
        <taxon>Monilinia</taxon>
    </lineage>
</organism>
<feature type="region of interest" description="Disordered" evidence="1">
    <location>
        <begin position="540"/>
        <end position="607"/>
    </location>
</feature>
<feature type="compositionally biased region" description="Low complexity" evidence="1">
    <location>
        <begin position="1192"/>
        <end position="1202"/>
    </location>
</feature>
<feature type="compositionally biased region" description="Polar residues" evidence="1">
    <location>
        <begin position="315"/>
        <end position="325"/>
    </location>
</feature>
<proteinExistence type="predicted"/>
<feature type="compositionally biased region" description="Polar residues" evidence="1">
    <location>
        <begin position="216"/>
        <end position="229"/>
    </location>
</feature>
<feature type="region of interest" description="Disordered" evidence="1">
    <location>
        <begin position="264"/>
        <end position="352"/>
    </location>
</feature>
<feature type="region of interest" description="Disordered" evidence="1">
    <location>
        <begin position="1192"/>
        <end position="1225"/>
    </location>
</feature>
<dbReference type="Proteomes" id="UP000672032">
    <property type="component" value="Chromosome 2"/>
</dbReference>
<feature type="compositionally biased region" description="Pro residues" evidence="1">
    <location>
        <begin position="879"/>
        <end position="888"/>
    </location>
</feature>
<dbReference type="OrthoDB" id="3556655at2759"/>
<name>A0A8A3P6Q2_9HELO</name>
<evidence type="ECO:0000256" key="1">
    <source>
        <dbReference type="SAM" id="MobiDB-lite"/>
    </source>
</evidence>
<accession>A0A8A3P6Q2</accession>
<dbReference type="EMBL" id="CP063406">
    <property type="protein sequence ID" value="QSZ31396.1"/>
    <property type="molecule type" value="Genomic_DNA"/>
</dbReference>